<keyword evidence="2" id="KW-1185">Reference proteome</keyword>
<accession>A0A9D4U6J7</accession>
<dbReference type="Proteomes" id="UP000886520">
    <property type="component" value="Chromosome 22"/>
</dbReference>
<evidence type="ECO:0000313" key="1">
    <source>
        <dbReference type="EMBL" id="KAI5062040.1"/>
    </source>
</evidence>
<dbReference type="EMBL" id="JABFUD020000022">
    <property type="protein sequence ID" value="KAI5062040.1"/>
    <property type="molecule type" value="Genomic_DNA"/>
</dbReference>
<gene>
    <name evidence="1" type="ORF">GOP47_0022579</name>
</gene>
<dbReference type="AlphaFoldDB" id="A0A9D4U6J7"/>
<reference evidence="1" key="1">
    <citation type="submission" date="2021-01" db="EMBL/GenBank/DDBJ databases">
        <title>Adiantum capillus-veneris genome.</title>
        <authorList>
            <person name="Fang Y."/>
            <person name="Liao Q."/>
        </authorList>
    </citation>
    <scope>NUCLEOTIDE SEQUENCE</scope>
    <source>
        <strain evidence="1">H3</strain>
        <tissue evidence="1">Leaf</tissue>
    </source>
</reference>
<organism evidence="1 2">
    <name type="scientific">Adiantum capillus-veneris</name>
    <name type="common">Maidenhair fern</name>
    <dbReference type="NCBI Taxonomy" id="13818"/>
    <lineage>
        <taxon>Eukaryota</taxon>
        <taxon>Viridiplantae</taxon>
        <taxon>Streptophyta</taxon>
        <taxon>Embryophyta</taxon>
        <taxon>Tracheophyta</taxon>
        <taxon>Polypodiopsida</taxon>
        <taxon>Polypodiidae</taxon>
        <taxon>Polypodiales</taxon>
        <taxon>Pteridineae</taxon>
        <taxon>Pteridaceae</taxon>
        <taxon>Vittarioideae</taxon>
        <taxon>Adiantum</taxon>
    </lineage>
</organism>
<protein>
    <submittedName>
        <fullName evidence="1">Uncharacterized protein</fullName>
    </submittedName>
</protein>
<comment type="caution">
    <text evidence="1">The sequence shown here is derived from an EMBL/GenBank/DDBJ whole genome shotgun (WGS) entry which is preliminary data.</text>
</comment>
<sequence length="91" mass="10317">MDDSASCLVIPSPSHLLNQTLRNQEPLEFPPCFLSQCPLPRAQKCEERCNIPIHKILSPSVLTRVTDAEKGSVFQVPQRRDQTQTHPSDFF</sequence>
<name>A0A9D4U6J7_ADICA</name>
<evidence type="ECO:0000313" key="2">
    <source>
        <dbReference type="Proteomes" id="UP000886520"/>
    </source>
</evidence>
<proteinExistence type="predicted"/>